<gene>
    <name evidence="2" type="ORF">J2Z76_001443</name>
</gene>
<protein>
    <submittedName>
        <fullName evidence="2">Uncharacterized protein</fullName>
    </submittedName>
</protein>
<dbReference type="Proteomes" id="UP001519342">
    <property type="component" value="Unassembled WGS sequence"/>
</dbReference>
<evidence type="ECO:0000313" key="2">
    <source>
        <dbReference type="EMBL" id="MBP1925584.1"/>
    </source>
</evidence>
<proteinExistence type="predicted"/>
<accession>A0ABS4GD65</accession>
<dbReference type="RefSeq" id="WP_209511306.1">
    <property type="nucleotide sequence ID" value="NZ_JAGGKS010000003.1"/>
</dbReference>
<evidence type="ECO:0000256" key="1">
    <source>
        <dbReference type="SAM" id="MobiDB-lite"/>
    </source>
</evidence>
<feature type="compositionally biased region" description="Low complexity" evidence="1">
    <location>
        <begin position="52"/>
        <end position="61"/>
    </location>
</feature>
<name>A0ABS4GD65_9FIRM</name>
<dbReference type="EMBL" id="JAGGKS010000003">
    <property type="protein sequence ID" value="MBP1925584.1"/>
    <property type="molecule type" value="Genomic_DNA"/>
</dbReference>
<organism evidence="2 3">
    <name type="scientific">Sedimentibacter acidaminivorans</name>
    <dbReference type="NCBI Taxonomy" id="913099"/>
    <lineage>
        <taxon>Bacteria</taxon>
        <taxon>Bacillati</taxon>
        <taxon>Bacillota</taxon>
        <taxon>Tissierellia</taxon>
        <taxon>Sedimentibacter</taxon>
    </lineage>
</organism>
<keyword evidence="3" id="KW-1185">Reference proteome</keyword>
<evidence type="ECO:0000313" key="3">
    <source>
        <dbReference type="Proteomes" id="UP001519342"/>
    </source>
</evidence>
<comment type="caution">
    <text evidence="2">The sequence shown here is derived from an EMBL/GenBank/DDBJ whole genome shotgun (WGS) entry which is preliminary data.</text>
</comment>
<feature type="region of interest" description="Disordered" evidence="1">
    <location>
        <begin position="46"/>
        <end position="68"/>
    </location>
</feature>
<reference evidence="2 3" key="1">
    <citation type="submission" date="2021-03" db="EMBL/GenBank/DDBJ databases">
        <title>Genomic Encyclopedia of Type Strains, Phase IV (KMG-IV): sequencing the most valuable type-strain genomes for metagenomic binning, comparative biology and taxonomic classification.</title>
        <authorList>
            <person name="Goeker M."/>
        </authorList>
    </citation>
    <scope>NUCLEOTIDE SEQUENCE [LARGE SCALE GENOMIC DNA]</scope>
    <source>
        <strain evidence="2 3">DSM 24004</strain>
    </source>
</reference>
<sequence>MFTTHNVCNWRIRATGVLESDRRKKIYELYAKKINRKTFDGVRQDIDKYNNKPKNNKNIKNNIEKPRNKTSVPLEQELYILWQQ</sequence>